<evidence type="ECO:0000313" key="1">
    <source>
        <dbReference type="EMBL" id="KAF3516466.1"/>
    </source>
</evidence>
<gene>
    <name evidence="1" type="ORF">DY000_02062236</name>
</gene>
<reference evidence="1 2" key="1">
    <citation type="journal article" date="2020" name="BMC Genomics">
        <title>Intraspecific diversification of the crop wild relative Brassica cretica Lam. using demographic model selection.</title>
        <authorList>
            <person name="Kioukis A."/>
            <person name="Michalopoulou V.A."/>
            <person name="Briers L."/>
            <person name="Pirintsos S."/>
            <person name="Studholme D.J."/>
            <person name="Pavlidis P."/>
            <person name="Sarris P.F."/>
        </authorList>
    </citation>
    <scope>NUCLEOTIDE SEQUENCE [LARGE SCALE GENOMIC DNA]</scope>
    <source>
        <strain evidence="2">cv. PFS-1207/04</strain>
    </source>
</reference>
<name>A0ABQ7AQT9_BRACR</name>
<accession>A0ABQ7AQT9</accession>
<proteinExistence type="predicted"/>
<dbReference type="EMBL" id="QGKV02001556">
    <property type="protein sequence ID" value="KAF3516466.1"/>
    <property type="molecule type" value="Genomic_DNA"/>
</dbReference>
<organism evidence="1 2">
    <name type="scientific">Brassica cretica</name>
    <name type="common">Mustard</name>
    <dbReference type="NCBI Taxonomy" id="69181"/>
    <lineage>
        <taxon>Eukaryota</taxon>
        <taxon>Viridiplantae</taxon>
        <taxon>Streptophyta</taxon>
        <taxon>Embryophyta</taxon>
        <taxon>Tracheophyta</taxon>
        <taxon>Spermatophyta</taxon>
        <taxon>Magnoliopsida</taxon>
        <taxon>eudicotyledons</taxon>
        <taxon>Gunneridae</taxon>
        <taxon>Pentapetalae</taxon>
        <taxon>rosids</taxon>
        <taxon>malvids</taxon>
        <taxon>Brassicales</taxon>
        <taxon>Brassicaceae</taxon>
        <taxon>Brassiceae</taxon>
        <taxon>Brassica</taxon>
    </lineage>
</organism>
<protein>
    <submittedName>
        <fullName evidence="1">Uncharacterized protein</fullName>
    </submittedName>
</protein>
<comment type="caution">
    <text evidence="1">The sequence shown here is derived from an EMBL/GenBank/DDBJ whole genome shotgun (WGS) entry which is preliminary data.</text>
</comment>
<keyword evidence="2" id="KW-1185">Reference proteome</keyword>
<sequence>MLLGLREHEDLKTGVRTAAQMSVFNNIGTVERVRGFATCKKLKLSGSQGMYVVFAKDDQGSGLGFGYEQKVAEKCSTRGGVDQVWNETRCWYFEASKSVQLRRFKLQGCRFSQREVKDQVLVVKTKLKWRSVLSQRKNRSQSHWVHEMRFKVRVCLEILVKSRGKYAGRIWNCHGGLSKRFQRNILIRNKGRQAWCYDQSRQGGALGQRGKAVNHQKDEIVIFQGENTCRLDKYGNQAWTGHSQVSEETLQGLEFDMEEDVRVYLDRLQRMHAPKVSWWSLRRGYRGCTHQRFLGGVCAVVIVLHDKLQLKKLAMGLSLTWKKLSGSGVVWHDQLISTALRVCSRWSLAGQGYEVNQKSLQRYHSCRLQRCRMMFKIRCSFRFRKSFRPASASIFFCRKIGFKVEAEVSMVIIKWMVVIEVIGLYGFEEMVVIGRASGLRSTEVEQLKLNRWMKSDELYSEYVRLRRSVLRRLQEMQKVSMYFALASRSFEATLRILGVVKH</sequence>
<dbReference type="Proteomes" id="UP000266723">
    <property type="component" value="Unassembled WGS sequence"/>
</dbReference>
<evidence type="ECO:0000313" key="2">
    <source>
        <dbReference type="Proteomes" id="UP000266723"/>
    </source>
</evidence>